<sequence>MRKVSRIKRLAFSDHSALTSRSFRYFLGGSFFVRTTDWMDLTLLNWLVYQWTGSPVALAILNACRLLPILLFGIQAGVLADRYNRKAILMISYIGIMVSTAILAYLVFAEVSVVLLYIAVVGRSLFMTIEVPVRNAFLSDLVDESRLPSAISLQTLVINLARMIGPALAGWLLLTVSAPVLFLFIACGTLIMLFSLAPIQTHSPACLIDKQRATNKEDLKETFHYMKENRLIVTILLFAIAPMIFGFPYTTMLPLFAEELMGMGPDGFGLLLSISSIGAIIATLVLSLNQPRYQGKVLILSALGFGLFLGLFILFNGSYLLSLMLMLSVGFTSQLYRTTSRITLQMQVTQALRGRVLSIALMDRAYIPLGALIIGVIAGHFGTLIAGLFMGFGCFFTTLLLVWRRPELWNT</sequence>
<comment type="subcellular location">
    <subcellularLocation>
        <location evidence="1">Cell membrane</location>
        <topology evidence="1">Multi-pass membrane protein</topology>
    </subcellularLocation>
</comment>
<dbReference type="GO" id="GO:0022857">
    <property type="term" value="F:transmembrane transporter activity"/>
    <property type="evidence" value="ECO:0007669"/>
    <property type="project" value="InterPro"/>
</dbReference>
<proteinExistence type="predicted"/>
<dbReference type="InterPro" id="IPR010290">
    <property type="entry name" value="TM_effector"/>
</dbReference>
<feature type="transmembrane region" description="Helical" evidence="7">
    <location>
        <begin position="295"/>
        <end position="313"/>
    </location>
</feature>
<dbReference type="SUPFAM" id="SSF103473">
    <property type="entry name" value="MFS general substrate transporter"/>
    <property type="match status" value="1"/>
</dbReference>
<keyword evidence="2" id="KW-0813">Transport</keyword>
<feature type="transmembrane region" description="Helical" evidence="7">
    <location>
        <begin position="180"/>
        <end position="199"/>
    </location>
</feature>
<feature type="transmembrane region" description="Helical" evidence="7">
    <location>
        <begin position="356"/>
        <end position="378"/>
    </location>
</feature>
<dbReference type="OrthoDB" id="9775268at2"/>
<evidence type="ECO:0000313" key="10">
    <source>
        <dbReference type="Proteomes" id="UP000310541"/>
    </source>
</evidence>
<dbReference type="InterPro" id="IPR036259">
    <property type="entry name" value="MFS_trans_sf"/>
</dbReference>
<dbReference type="PROSITE" id="PS50850">
    <property type="entry name" value="MFS"/>
    <property type="match status" value="1"/>
</dbReference>
<evidence type="ECO:0000259" key="8">
    <source>
        <dbReference type="PROSITE" id="PS50850"/>
    </source>
</evidence>
<evidence type="ECO:0000256" key="2">
    <source>
        <dbReference type="ARBA" id="ARBA00022448"/>
    </source>
</evidence>
<feature type="transmembrane region" description="Helical" evidence="7">
    <location>
        <begin position="55"/>
        <end position="80"/>
    </location>
</feature>
<name>A0A4U1MPE1_9BACL</name>
<evidence type="ECO:0000256" key="4">
    <source>
        <dbReference type="ARBA" id="ARBA00022692"/>
    </source>
</evidence>
<dbReference type="InterPro" id="IPR020846">
    <property type="entry name" value="MFS_dom"/>
</dbReference>
<dbReference type="AlphaFoldDB" id="A0A4U1MPE1"/>
<dbReference type="Gene3D" id="1.20.1250.20">
    <property type="entry name" value="MFS general substrate transporter like domains"/>
    <property type="match status" value="1"/>
</dbReference>
<keyword evidence="3" id="KW-1003">Cell membrane</keyword>
<dbReference type="EMBL" id="SWFM01000001">
    <property type="protein sequence ID" value="TKD72656.1"/>
    <property type="molecule type" value="Genomic_DNA"/>
</dbReference>
<evidence type="ECO:0000256" key="7">
    <source>
        <dbReference type="SAM" id="Phobius"/>
    </source>
</evidence>
<dbReference type="PANTHER" id="PTHR23513">
    <property type="entry name" value="INTEGRAL MEMBRANE EFFLUX PROTEIN-RELATED"/>
    <property type="match status" value="1"/>
</dbReference>
<accession>A0A4U1MPE1</accession>
<organism evidence="9 10">
    <name type="scientific">Guptibacillus hwajinpoensis</name>
    <dbReference type="NCBI Taxonomy" id="208199"/>
    <lineage>
        <taxon>Bacteria</taxon>
        <taxon>Bacillati</taxon>
        <taxon>Bacillota</taxon>
        <taxon>Bacilli</taxon>
        <taxon>Bacillales</taxon>
        <taxon>Guptibacillaceae</taxon>
        <taxon>Guptibacillus</taxon>
    </lineage>
</organism>
<dbReference type="GO" id="GO:0005886">
    <property type="term" value="C:plasma membrane"/>
    <property type="evidence" value="ECO:0007669"/>
    <property type="project" value="UniProtKB-SubCell"/>
</dbReference>
<feature type="transmembrane region" description="Helical" evidence="7">
    <location>
        <begin position="87"/>
        <end position="108"/>
    </location>
</feature>
<protein>
    <submittedName>
        <fullName evidence="9">MFS transporter</fullName>
    </submittedName>
</protein>
<keyword evidence="4 7" id="KW-0812">Transmembrane</keyword>
<keyword evidence="6 7" id="KW-0472">Membrane</keyword>
<feature type="transmembrane region" description="Helical" evidence="7">
    <location>
        <begin position="384"/>
        <end position="403"/>
    </location>
</feature>
<evidence type="ECO:0000256" key="5">
    <source>
        <dbReference type="ARBA" id="ARBA00022989"/>
    </source>
</evidence>
<dbReference type="CDD" id="cd06173">
    <property type="entry name" value="MFS_MefA_like"/>
    <property type="match status" value="1"/>
</dbReference>
<feature type="domain" description="Major facilitator superfamily (MFS) profile" evidence="8">
    <location>
        <begin position="17"/>
        <end position="409"/>
    </location>
</feature>
<feature type="transmembrane region" description="Helical" evidence="7">
    <location>
        <begin position="231"/>
        <end position="249"/>
    </location>
</feature>
<evidence type="ECO:0000256" key="6">
    <source>
        <dbReference type="ARBA" id="ARBA00023136"/>
    </source>
</evidence>
<dbReference type="Proteomes" id="UP000310541">
    <property type="component" value="Unassembled WGS sequence"/>
</dbReference>
<feature type="transmembrane region" description="Helical" evidence="7">
    <location>
        <begin position="25"/>
        <end position="49"/>
    </location>
</feature>
<dbReference type="PANTHER" id="PTHR23513:SF11">
    <property type="entry name" value="STAPHYLOFERRIN A TRANSPORTER"/>
    <property type="match status" value="1"/>
</dbReference>
<reference evidence="9 10" key="1">
    <citation type="submission" date="2019-04" db="EMBL/GenBank/DDBJ databases">
        <title>Genome sequence of Bacillus hwajinpoensis strain Y2.</title>
        <authorList>
            <person name="Fair J.L."/>
            <person name="Maclea K.S."/>
        </authorList>
    </citation>
    <scope>NUCLEOTIDE SEQUENCE [LARGE SCALE GENOMIC DNA]</scope>
    <source>
        <strain evidence="9 10">Y2</strain>
    </source>
</reference>
<gene>
    <name evidence="9" type="ORF">FBF83_05900</name>
</gene>
<evidence type="ECO:0000256" key="3">
    <source>
        <dbReference type="ARBA" id="ARBA00022475"/>
    </source>
</evidence>
<comment type="caution">
    <text evidence="9">The sequence shown here is derived from an EMBL/GenBank/DDBJ whole genome shotgun (WGS) entry which is preliminary data.</text>
</comment>
<evidence type="ECO:0000256" key="1">
    <source>
        <dbReference type="ARBA" id="ARBA00004651"/>
    </source>
</evidence>
<keyword evidence="5 7" id="KW-1133">Transmembrane helix</keyword>
<dbReference type="Pfam" id="PF05977">
    <property type="entry name" value="MFS_3"/>
    <property type="match status" value="1"/>
</dbReference>
<feature type="transmembrane region" description="Helical" evidence="7">
    <location>
        <begin position="269"/>
        <end position="288"/>
    </location>
</feature>
<feature type="transmembrane region" description="Helical" evidence="7">
    <location>
        <begin position="319"/>
        <end position="336"/>
    </location>
</feature>
<evidence type="ECO:0000313" key="9">
    <source>
        <dbReference type="EMBL" id="TKD72656.1"/>
    </source>
</evidence>